<gene>
    <name evidence="2" type="ORF">KC19_6G044700</name>
</gene>
<evidence type="ECO:0000313" key="3">
    <source>
        <dbReference type="Proteomes" id="UP000822688"/>
    </source>
</evidence>
<feature type="region of interest" description="Disordered" evidence="1">
    <location>
        <begin position="204"/>
        <end position="225"/>
    </location>
</feature>
<dbReference type="AlphaFoldDB" id="A0A8T0HCX8"/>
<accession>A0A8T0HCX8</accession>
<keyword evidence="3" id="KW-1185">Reference proteome</keyword>
<organism evidence="2 3">
    <name type="scientific">Ceratodon purpureus</name>
    <name type="common">Fire moss</name>
    <name type="synonym">Dicranum purpureum</name>
    <dbReference type="NCBI Taxonomy" id="3225"/>
    <lineage>
        <taxon>Eukaryota</taxon>
        <taxon>Viridiplantae</taxon>
        <taxon>Streptophyta</taxon>
        <taxon>Embryophyta</taxon>
        <taxon>Bryophyta</taxon>
        <taxon>Bryophytina</taxon>
        <taxon>Bryopsida</taxon>
        <taxon>Dicranidae</taxon>
        <taxon>Pseudoditrichales</taxon>
        <taxon>Ditrichaceae</taxon>
        <taxon>Ceratodon</taxon>
    </lineage>
</organism>
<evidence type="ECO:0000313" key="2">
    <source>
        <dbReference type="EMBL" id="KAG0568775.1"/>
    </source>
</evidence>
<feature type="compositionally biased region" description="Basic and acidic residues" evidence="1">
    <location>
        <begin position="204"/>
        <end position="218"/>
    </location>
</feature>
<comment type="caution">
    <text evidence="2">The sequence shown here is derived from an EMBL/GenBank/DDBJ whole genome shotgun (WGS) entry which is preliminary data.</text>
</comment>
<dbReference type="EMBL" id="CM026427">
    <property type="protein sequence ID" value="KAG0568775.1"/>
    <property type="molecule type" value="Genomic_DNA"/>
</dbReference>
<feature type="compositionally biased region" description="Basic residues" evidence="1">
    <location>
        <begin position="118"/>
        <end position="132"/>
    </location>
</feature>
<protein>
    <submittedName>
        <fullName evidence="2">Uncharacterized protein</fullName>
    </submittedName>
</protein>
<evidence type="ECO:0000256" key="1">
    <source>
        <dbReference type="SAM" id="MobiDB-lite"/>
    </source>
</evidence>
<feature type="region of interest" description="Disordered" evidence="1">
    <location>
        <begin position="103"/>
        <end position="139"/>
    </location>
</feature>
<reference evidence="2 3" key="1">
    <citation type="submission" date="2020-06" db="EMBL/GenBank/DDBJ databases">
        <title>WGS assembly of Ceratodon purpureus strain R40.</title>
        <authorList>
            <person name="Carey S.B."/>
            <person name="Jenkins J."/>
            <person name="Shu S."/>
            <person name="Lovell J.T."/>
            <person name="Sreedasyam A."/>
            <person name="Maumus F."/>
            <person name="Tiley G.P."/>
            <person name="Fernandez-Pozo N."/>
            <person name="Barry K."/>
            <person name="Chen C."/>
            <person name="Wang M."/>
            <person name="Lipzen A."/>
            <person name="Daum C."/>
            <person name="Saski C.A."/>
            <person name="Payton A.C."/>
            <person name="Mcbreen J.C."/>
            <person name="Conrad R.E."/>
            <person name="Kollar L.M."/>
            <person name="Olsson S."/>
            <person name="Huttunen S."/>
            <person name="Landis J.B."/>
            <person name="Wickett N.J."/>
            <person name="Johnson M.G."/>
            <person name="Rensing S.A."/>
            <person name="Grimwood J."/>
            <person name="Schmutz J."/>
            <person name="Mcdaniel S.F."/>
        </authorList>
    </citation>
    <scope>NUCLEOTIDE SEQUENCE [LARGE SCALE GENOMIC DNA]</scope>
    <source>
        <strain evidence="2 3">R40</strain>
    </source>
</reference>
<proteinExistence type="predicted"/>
<sequence>MKLRNSQNEQLGNIWDVVSNLAKALTDARDQLVGLINSSATGGTRLAGSDKGLQRNYGKENTYHSDDNGNDHHELARYRGGGYIPRRREPRSIHRAHARGHVAFGIHSEFKPMPPSKCKPKRRSSSRGRGGKKGTQFGLFLDSKSNSVQVKTRKGCKSPVCINLDYPDPGLSNKGSNCRPSSPDSKRHCIGTQYAALLKEEASRIRERRLSEEKDPRTKTKWTRC</sequence>
<dbReference type="Proteomes" id="UP000822688">
    <property type="component" value="Chromosome 6"/>
</dbReference>
<name>A0A8T0HCX8_CERPU</name>